<keyword evidence="3 4" id="KW-0418">Kinase</keyword>
<gene>
    <name evidence="4" type="primary">garK_2</name>
    <name evidence="4" type="ORF">LH5_02195</name>
</gene>
<proteinExistence type="inferred from homology"/>
<dbReference type="Proteomes" id="UP000267945">
    <property type="component" value="Chromosome"/>
</dbReference>
<dbReference type="NCBIfam" id="TIGR00045">
    <property type="entry name" value="glycerate kinase"/>
    <property type="match status" value="1"/>
</dbReference>
<dbReference type="SUPFAM" id="SSF110738">
    <property type="entry name" value="Glycerate kinase I"/>
    <property type="match status" value="1"/>
</dbReference>
<dbReference type="AlphaFoldDB" id="A0A3Q8SX34"/>
<accession>A0A3Q8SX34</accession>
<dbReference type="PANTHER" id="PTHR21599">
    <property type="entry name" value="GLYCERATE KINASE"/>
    <property type="match status" value="1"/>
</dbReference>
<dbReference type="Gene3D" id="3.90.1510.10">
    <property type="entry name" value="Glycerate kinase, domain 2"/>
    <property type="match status" value="1"/>
</dbReference>
<name>A0A3Q8SX34_LACHE</name>
<evidence type="ECO:0000256" key="2">
    <source>
        <dbReference type="ARBA" id="ARBA00022679"/>
    </source>
</evidence>
<reference evidence="4 5" key="1">
    <citation type="submission" date="2017-02" db="EMBL/GenBank/DDBJ databases">
        <title>Complete genome sequence of Lactobacillus helveticus.</title>
        <authorList>
            <person name="Kim J.F."/>
            <person name="Chung Y."/>
            <person name="Kwak M."/>
        </authorList>
    </citation>
    <scope>NUCLEOTIDE SEQUENCE [LARGE SCALE GENOMIC DNA]</scope>
    <source>
        <strain evidence="4 5">LH5</strain>
    </source>
</reference>
<dbReference type="GO" id="GO:0008887">
    <property type="term" value="F:glycerate kinase activity"/>
    <property type="evidence" value="ECO:0007669"/>
    <property type="project" value="InterPro"/>
</dbReference>
<dbReference type="InterPro" id="IPR004381">
    <property type="entry name" value="Glycerate_kinase"/>
</dbReference>
<organism evidence="4 5">
    <name type="scientific">Lactobacillus helveticus</name>
    <name type="common">Lactobacillus suntoryeus</name>
    <dbReference type="NCBI Taxonomy" id="1587"/>
    <lineage>
        <taxon>Bacteria</taxon>
        <taxon>Bacillati</taxon>
        <taxon>Bacillota</taxon>
        <taxon>Bacilli</taxon>
        <taxon>Lactobacillales</taxon>
        <taxon>Lactobacillaceae</taxon>
        <taxon>Lactobacillus</taxon>
    </lineage>
</organism>
<evidence type="ECO:0000256" key="3">
    <source>
        <dbReference type="ARBA" id="ARBA00022777"/>
    </source>
</evidence>
<dbReference type="Pfam" id="PF02595">
    <property type="entry name" value="Gly_kinase"/>
    <property type="match status" value="1"/>
</dbReference>
<dbReference type="EC" id="2.7.1.165" evidence="4"/>
<dbReference type="InterPro" id="IPR018197">
    <property type="entry name" value="Glycerate_kinase_RE-like"/>
</dbReference>
<dbReference type="PANTHER" id="PTHR21599:SF0">
    <property type="entry name" value="GLYCERATE KINASE"/>
    <property type="match status" value="1"/>
</dbReference>
<dbReference type="InterPro" id="IPR036129">
    <property type="entry name" value="Glycerate_kinase_sf"/>
</dbReference>
<comment type="similarity">
    <text evidence="1">Belongs to the glycerate kinase type-1 family.</text>
</comment>
<dbReference type="Gene3D" id="3.40.50.10350">
    <property type="entry name" value="Glycerate kinase, domain 1"/>
    <property type="match status" value="1"/>
</dbReference>
<dbReference type="EMBL" id="CP019581">
    <property type="protein sequence ID" value="AZK92381.1"/>
    <property type="molecule type" value="Genomic_DNA"/>
</dbReference>
<evidence type="ECO:0000256" key="1">
    <source>
        <dbReference type="ARBA" id="ARBA00006284"/>
    </source>
</evidence>
<dbReference type="InterPro" id="IPR018193">
    <property type="entry name" value="Glyc_kinase_flavodox-like_fold"/>
</dbReference>
<evidence type="ECO:0000313" key="5">
    <source>
        <dbReference type="Proteomes" id="UP000267945"/>
    </source>
</evidence>
<dbReference type="GO" id="GO:0031388">
    <property type="term" value="P:organic acid phosphorylation"/>
    <property type="evidence" value="ECO:0007669"/>
    <property type="project" value="InterPro"/>
</dbReference>
<evidence type="ECO:0000313" key="4">
    <source>
        <dbReference type="EMBL" id="AZK92381.1"/>
    </source>
</evidence>
<keyword evidence="2 4" id="KW-0808">Transferase</keyword>
<dbReference type="GO" id="GO:0043798">
    <property type="term" value="F:glycerate 2-kinase activity"/>
    <property type="evidence" value="ECO:0007669"/>
    <property type="project" value="UniProtKB-EC"/>
</dbReference>
<sequence>MTGPLGQKVKTYYGLLGDDKTAVIEMTKASGLEMVPKQKRNPLITTTYGTGELVKDALKQGVKKIVVGLGGSATNDGGAGMAQALGIHLLDKNNHELPIGGGALKQLSKIDTNNLIPQLKDCKIILASDVTNPLTGPNGASAVFGPQKGATKAMVKELDNNLHHYAKIINHDLHKNIEKLPGAGAAGGLGAGFMAFTNYEMHKGVEIAIKITKLADKVKNADYIFTGEGGTDFQTKFGKTPFGVAQLGQKYHKPVISLAGFLGKGIDTLYDSGFTAFFSILPGACDLPTALHNGPKNITRTTENIVRLLKIIK</sequence>
<protein>
    <submittedName>
        <fullName evidence="4">Glycerate 2-kinase</fullName>
        <ecNumber evidence="4">2.7.1.165</ecNumber>
    </submittedName>
</protein>